<reference evidence="2" key="1">
    <citation type="journal article" date="2023" name="bioRxiv">
        <title>Scaffold-level genome assemblies of two parasitoid biocontrol wasps reveal the parthenogenesis mechanism and an associated novel virus.</title>
        <authorList>
            <person name="Inwood S."/>
            <person name="Skelly J."/>
            <person name="Guhlin J."/>
            <person name="Harrop T."/>
            <person name="Goldson S."/>
            <person name="Dearden P."/>
        </authorList>
    </citation>
    <scope>NUCLEOTIDE SEQUENCE</scope>
    <source>
        <strain evidence="2">Lincoln</strain>
        <tissue evidence="2">Whole body</tissue>
    </source>
</reference>
<dbReference type="Proteomes" id="UP001168972">
    <property type="component" value="Unassembled WGS sequence"/>
</dbReference>
<dbReference type="Gene3D" id="3.30.40.10">
    <property type="entry name" value="Zinc/RING finger domain, C3HC4 (zinc finger)"/>
    <property type="match status" value="1"/>
</dbReference>
<evidence type="ECO:0008006" key="4">
    <source>
        <dbReference type="Google" id="ProtNLM"/>
    </source>
</evidence>
<feature type="compositionally biased region" description="Basic and acidic residues" evidence="1">
    <location>
        <begin position="306"/>
        <end position="349"/>
    </location>
</feature>
<feature type="compositionally biased region" description="Low complexity" evidence="1">
    <location>
        <begin position="112"/>
        <end position="126"/>
    </location>
</feature>
<feature type="region of interest" description="Disordered" evidence="1">
    <location>
        <begin position="260"/>
        <end position="371"/>
    </location>
</feature>
<reference evidence="2" key="2">
    <citation type="submission" date="2023-03" db="EMBL/GenBank/DDBJ databases">
        <authorList>
            <person name="Inwood S.N."/>
            <person name="Skelly J.G."/>
            <person name="Guhlin J."/>
            <person name="Harrop T.W.R."/>
            <person name="Goldson S.G."/>
            <person name="Dearden P.K."/>
        </authorList>
    </citation>
    <scope>NUCLEOTIDE SEQUENCE</scope>
    <source>
        <strain evidence="2">Lincoln</strain>
        <tissue evidence="2">Whole body</tissue>
    </source>
</reference>
<feature type="region of interest" description="Disordered" evidence="1">
    <location>
        <begin position="112"/>
        <end position="138"/>
    </location>
</feature>
<comment type="caution">
    <text evidence="2">The sequence shown here is derived from an EMBL/GenBank/DDBJ whole genome shotgun (WGS) entry which is preliminary data.</text>
</comment>
<dbReference type="EMBL" id="JAQQBR010000005">
    <property type="protein sequence ID" value="KAK0175516.1"/>
    <property type="molecule type" value="Genomic_DNA"/>
</dbReference>
<feature type="compositionally biased region" description="Basic and acidic residues" evidence="1">
    <location>
        <begin position="360"/>
        <end position="371"/>
    </location>
</feature>
<evidence type="ECO:0000313" key="3">
    <source>
        <dbReference type="Proteomes" id="UP001168972"/>
    </source>
</evidence>
<name>A0AA39FU08_MICHY</name>
<evidence type="ECO:0000313" key="2">
    <source>
        <dbReference type="EMBL" id="KAK0175516.1"/>
    </source>
</evidence>
<dbReference type="InterPro" id="IPR013083">
    <property type="entry name" value="Znf_RING/FYVE/PHD"/>
</dbReference>
<keyword evidence="3" id="KW-1185">Reference proteome</keyword>
<sequence>MQTAPCGHRVVCRRCFVKTIQMAVSQRLLPLRCVICRAKILRLKQTLLPRDYSMSGKSWILPQSASEYNMGAGVGASSGGPGGRWGTGSVPASASLYSMASGSSSISGVSSVSSATCSSTSSTNSAPMKPTRLRQPSGATLRRTQTQSMKMRIHEYQDPISQIVEDEDVIRDNRERRLPPIKEFQRDYRAGKASTRLRCAQKIVTQLEISPKHRVSTTTTSTLISSSSSSSSSAAAAAASASSSCNPTTSTHQSTALITTAKLNGKRPTVSSDGASNVVRPTLTTTSNMPVTVTPRTTLTVAQEVQKTKKEKEKEREREKAEKARQKEEEKAEKARQKEAKKLAKEEKKRAKKEAKQKRKEAEESLLRDDK</sequence>
<feature type="compositionally biased region" description="Basic residues" evidence="1">
    <location>
        <begin position="350"/>
        <end position="359"/>
    </location>
</feature>
<dbReference type="AlphaFoldDB" id="A0AA39FU08"/>
<proteinExistence type="predicted"/>
<protein>
    <recommendedName>
        <fullName evidence="4">RING-type domain-containing protein</fullName>
    </recommendedName>
</protein>
<accession>A0AA39FU08</accession>
<organism evidence="2 3">
    <name type="scientific">Microctonus hyperodae</name>
    <name type="common">Parasitoid wasp</name>
    <dbReference type="NCBI Taxonomy" id="165561"/>
    <lineage>
        <taxon>Eukaryota</taxon>
        <taxon>Metazoa</taxon>
        <taxon>Ecdysozoa</taxon>
        <taxon>Arthropoda</taxon>
        <taxon>Hexapoda</taxon>
        <taxon>Insecta</taxon>
        <taxon>Pterygota</taxon>
        <taxon>Neoptera</taxon>
        <taxon>Endopterygota</taxon>
        <taxon>Hymenoptera</taxon>
        <taxon>Apocrita</taxon>
        <taxon>Ichneumonoidea</taxon>
        <taxon>Braconidae</taxon>
        <taxon>Euphorinae</taxon>
        <taxon>Microctonus</taxon>
    </lineage>
</organism>
<gene>
    <name evidence="2" type="ORF">PV327_009261</name>
</gene>
<feature type="compositionally biased region" description="Low complexity" evidence="1">
    <location>
        <begin position="290"/>
        <end position="305"/>
    </location>
</feature>
<evidence type="ECO:0000256" key="1">
    <source>
        <dbReference type="SAM" id="MobiDB-lite"/>
    </source>
</evidence>